<sequence length="249" mass="26937">MSTWPMRTLRGLLCAVAAWVPSSAGADEFDVSKLSSNLDLASLSDADLAARSITVLRIGNVELTSGRIVASDPLVGPGRPALVRTVPPGDYPVTLYEAFGRIAAGSIRFAEGKPVRWELALIPGQDINALKGEEFFGYPVDAGLGCYMDADTYALIQEREKQVRAEKSSSDINYYDDVLAPELEANKDKYAMHRPVAGERGNVAIFWSGWGDGFYPVFWGLDAGGRPLVLFTDFGVTENADGRREPGGE</sequence>
<dbReference type="Pfam" id="PF14025">
    <property type="entry name" value="DUF4241"/>
    <property type="match status" value="1"/>
</dbReference>
<evidence type="ECO:0008006" key="4">
    <source>
        <dbReference type="Google" id="ProtNLM"/>
    </source>
</evidence>
<keyword evidence="1" id="KW-0732">Signal</keyword>
<feature type="chain" id="PRO_5008683174" description="DUF4241 domain-containing protein" evidence="1">
    <location>
        <begin position="27"/>
        <end position="249"/>
    </location>
</feature>
<name>A0A1C3UIF3_9HYPH</name>
<evidence type="ECO:0000313" key="2">
    <source>
        <dbReference type="EMBL" id="SCB15260.1"/>
    </source>
</evidence>
<evidence type="ECO:0000256" key="1">
    <source>
        <dbReference type="SAM" id="SignalP"/>
    </source>
</evidence>
<dbReference type="OrthoDB" id="9789980at2"/>
<dbReference type="InterPro" id="IPR025335">
    <property type="entry name" value="DUF4241"/>
</dbReference>
<dbReference type="Proteomes" id="UP000199205">
    <property type="component" value="Unassembled WGS sequence"/>
</dbReference>
<proteinExistence type="predicted"/>
<dbReference type="AlphaFoldDB" id="A0A1C3UIF3"/>
<evidence type="ECO:0000313" key="3">
    <source>
        <dbReference type="Proteomes" id="UP000199205"/>
    </source>
</evidence>
<dbReference type="EMBL" id="FMAF01000002">
    <property type="protein sequence ID" value="SCB15260.1"/>
    <property type="molecule type" value="Genomic_DNA"/>
</dbReference>
<feature type="signal peptide" evidence="1">
    <location>
        <begin position="1"/>
        <end position="26"/>
    </location>
</feature>
<gene>
    <name evidence="2" type="ORF">GA0061101_102458</name>
</gene>
<dbReference type="RefSeq" id="WP_092573199.1">
    <property type="nucleotide sequence ID" value="NZ_FMAF01000002.1"/>
</dbReference>
<protein>
    <recommendedName>
        <fullName evidence="4">DUF4241 domain-containing protein</fullName>
    </recommendedName>
</protein>
<organism evidence="2 3">
    <name type="scientific">Rhizobium lusitanum</name>
    <dbReference type="NCBI Taxonomy" id="293958"/>
    <lineage>
        <taxon>Bacteria</taxon>
        <taxon>Pseudomonadati</taxon>
        <taxon>Pseudomonadota</taxon>
        <taxon>Alphaproteobacteria</taxon>
        <taxon>Hyphomicrobiales</taxon>
        <taxon>Rhizobiaceae</taxon>
        <taxon>Rhizobium/Agrobacterium group</taxon>
        <taxon>Rhizobium</taxon>
    </lineage>
</organism>
<accession>A0A1C3UIF3</accession>
<reference evidence="2 3" key="1">
    <citation type="submission" date="2016-08" db="EMBL/GenBank/DDBJ databases">
        <authorList>
            <person name="Seilhamer J.J."/>
        </authorList>
    </citation>
    <scope>NUCLEOTIDE SEQUENCE [LARGE SCALE GENOMIC DNA]</scope>
    <source>
        <strain evidence="2 3">P1-7</strain>
    </source>
</reference>